<dbReference type="GO" id="GO:0016887">
    <property type="term" value="F:ATP hydrolysis activity"/>
    <property type="evidence" value="ECO:0007669"/>
    <property type="project" value="InterPro"/>
</dbReference>
<evidence type="ECO:0000313" key="6">
    <source>
        <dbReference type="Proteomes" id="UP000321638"/>
    </source>
</evidence>
<evidence type="ECO:0000256" key="1">
    <source>
        <dbReference type="ARBA" id="ARBA00006914"/>
    </source>
</evidence>
<dbReference type="InterPro" id="IPR003959">
    <property type="entry name" value="ATPase_AAA_core"/>
</dbReference>
<comment type="similarity">
    <text evidence="1">Belongs to the AAA ATPase family.</text>
</comment>
<dbReference type="GO" id="GO:0005524">
    <property type="term" value="F:ATP binding"/>
    <property type="evidence" value="ECO:0007669"/>
    <property type="project" value="UniProtKB-KW"/>
</dbReference>
<name>A0A5C8PBF2_9HYPH</name>
<sequence>LQFGENRPRLLHGAKLLRYYSTQPSLNPYPSNASSFSNAIALAYPTFALAASIFDDPSWEAFSPQGPLRHWRLIEIDSVEFTGTLTSRIRIAERILHFLKGLECLDETLASYVAPVAPPFFEAPIAAHLPAAERLLALLTSPSPRIVELRGGDRRTRASLAAWAARRAGLGLLQLCAEDLPPQAIEADSFRRLWDRESILHPLALLITCRSHRLDMLPEEARKGVSVLLERTRMPLVLDGGEADGSSAHDRAVIEIAHAPRHEQRALWEAVLGGRAQVDAERLTATFDLEPGAIVEIAAQAGTASGTVEPSRLWSACLARGRAQLGRLAERLTPSVAWDDLVLPAAEKGLLRRIAAQVRNRATVYDTWGFGRMSQRGLGISALFHGESGTGKTLAAEVLASELAFDLYRIDLSQVVSKYIGETEKNIREVFDAAEQGGIVLFFDEADALFGRRSEVKDSHDRYANIEISYLLQRMESYRGLSILATNRKNALDPAFLRRLRFVVDFPFPTLAEARALWMQTFPQAAPIGTLDLDRLAVLGLTGGSIRNIAMNAAFLAADAGTAIDMPVILAAAADELRKLGRNPEEALTAIRCR</sequence>
<dbReference type="InterPro" id="IPR027417">
    <property type="entry name" value="P-loop_NTPase"/>
</dbReference>
<dbReference type="PANTHER" id="PTHR23073">
    <property type="entry name" value="26S PROTEASOME REGULATORY SUBUNIT"/>
    <property type="match status" value="1"/>
</dbReference>
<dbReference type="OrthoDB" id="7438987at2"/>
<feature type="domain" description="AAA+ ATPase" evidence="4">
    <location>
        <begin position="378"/>
        <end position="510"/>
    </location>
</feature>
<protein>
    <submittedName>
        <fullName evidence="5">ATP-binding protein</fullName>
    </submittedName>
</protein>
<dbReference type="InterPro" id="IPR003593">
    <property type="entry name" value="AAA+_ATPase"/>
</dbReference>
<comment type="caution">
    <text evidence="5">The sequence shown here is derived from an EMBL/GenBank/DDBJ whole genome shotgun (WGS) entry which is preliminary data.</text>
</comment>
<evidence type="ECO:0000256" key="2">
    <source>
        <dbReference type="ARBA" id="ARBA00022741"/>
    </source>
</evidence>
<dbReference type="EMBL" id="VDUZ01000049">
    <property type="protein sequence ID" value="TXL71026.1"/>
    <property type="molecule type" value="Genomic_DNA"/>
</dbReference>
<keyword evidence="2" id="KW-0547">Nucleotide-binding</keyword>
<dbReference type="InterPro" id="IPR050221">
    <property type="entry name" value="26S_Proteasome_ATPase"/>
</dbReference>
<dbReference type="SUPFAM" id="SSF52540">
    <property type="entry name" value="P-loop containing nucleoside triphosphate hydrolases"/>
    <property type="match status" value="1"/>
</dbReference>
<feature type="non-terminal residue" evidence="5">
    <location>
        <position position="1"/>
    </location>
</feature>
<dbReference type="SMART" id="SM00382">
    <property type="entry name" value="AAA"/>
    <property type="match status" value="1"/>
</dbReference>
<dbReference type="Proteomes" id="UP000321638">
    <property type="component" value="Unassembled WGS sequence"/>
</dbReference>
<keyword evidence="6" id="KW-1185">Reference proteome</keyword>
<evidence type="ECO:0000259" key="4">
    <source>
        <dbReference type="SMART" id="SM00382"/>
    </source>
</evidence>
<accession>A0A5C8PBF2</accession>
<proteinExistence type="inferred from homology"/>
<organism evidence="5 6">
    <name type="scientific">Vineibacter terrae</name>
    <dbReference type="NCBI Taxonomy" id="2586908"/>
    <lineage>
        <taxon>Bacteria</taxon>
        <taxon>Pseudomonadati</taxon>
        <taxon>Pseudomonadota</taxon>
        <taxon>Alphaproteobacteria</taxon>
        <taxon>Hyphomicrobiales</taxon>
        <taxon>Vineibacter</taxon>
    </lineage>
</organism>
<dbReference type="Pfam" id="PF00004">
    <property type="entry name" value="AAA"/>
    <property type="match status" value="1"/>
</dbReference>
<evidence type="ECO:0000256" key="3">
    <source>
        <dbReference type="ARBA" id="ARBA00022840"/>
    </source>
</evidence>
<dbReference type="Gene3D" id="3.40.50.300">
    <property type="entry name" value="P-loop containing nucleotide triphosphate hydrolases"/>
    <property type="match status" value="1"/>
</dbReference>
<keyword evidence="3 5" id="KW-0067">ATP-binding</keyword>
<dbReference type="RefSeq" id="WP_147851007.1">
    <property type="nucleotide sequence ID" value="NZ_VDUZ01000049.1"/>
</dbReference>
<reference evidence="5 6" key="1">
    <citation type="submission" date="2019-06" db="EMBL/GenBank/DDBJ databases">
        <title>New taxonomy in bacterial strain CC-CFT640, isolated from vineyard.</title>
        <authorList>
            <person name="Lin S.-Y."/>
            <person name="Tsai C.-F."/>
            <person name="Young C.-C."/>
        </authorList>
    </citation>
    <scope>NUCLEOTIDE SEQUENCE [LARGE SCALE GENOMIC DNA]</scope>
    <source>
        <strain evidence="5 6">CC-CFT640</strain>
    </source>
</reference>
<gene>
    <name evidence="5" type="ORF">FHP25_31630</name>
</gene>
<evidence type="ECO:0000313" key="5">
    <source>
        <dbReference type="EMBL" id="TXL71026.1"/>
    </source>
</evidence>
<dbReference type="CDD" id="cd19481">
    <property type="entry name" value="RecA-like_protease"/>
    <property type="match status" value="1"/>
</dbReference>
<dbReference type="AlphaFoldDB" id="A0A5C8PBF2"/>